<evidence type="ECO:0000313" key="2">
    <source>
        <dbReference type="Proteomes" id="UP001556367"/>
    </source>
</evidence>
<protein>
    <recommendedName>
        <fullName evidence="3">F-box domain-containing protein</fullName>
    </recommendedName>
</protein>
<dbReference type="EMBL" id="JASNQZ010000015">
    <property type="protein sequence ID" value="KAL0945775.1"/>
    <property type="molecule type" value="Genomic_DNA"/>
</dbReference>
<evidence type="ECO:0008006" key="3">
    <source>
        <dbReference type="Google" id="ProtNLM"/>
    </source>
</evidence>
<evidence type="ECO:0000313" key="1">
    <source>
        <dbReference type="EMBL" id="KAL0945775.1"/>
    </source>
</evidence>
<name>A0ABR3IR48_9AGAR</name>
<keyword evidence="2" id="KW-1185">Reference proteome</keyword>
<dbReference type="Proteomes" id="UP001556367">
    <property type="component" value="Unassembled WGS sequence"/>
</dbReference>
<gene>
    <name evidence="1" type="ORF">HGRIS_012064</name>
</gene>
<sequence length="382" mass="42043">MSHIPQEIIHNIVANIHDNRVLRGIALVNRAFLTASRRPAFSQITIDATNALSFLALVESPHCTLTNCRTAVTLGDLDFEGDSAPGHAWLSSALALSQHRAAFAFVHDLAVDFGHYDADYDLTRTLMGQLPIIFPAVTTLTMLWSSYDFIIEIAEAAAPFARLERLVVGRSKVSAVDPSPSPEYALPPPPQSLKQVVEMPGSSVTETLLQWLAKADPPLQLELLDLPQLSRAEDMDDEQDDIGARNPAIEDALNSLSGFLRDLKIDMYKDHCMDSLTQYIRWPAFTALRAFSLTYPHNVPDSALVALLTPMRDLKVLLHLRLAGRVVGEEGSDTAAAFDALFVSPNFPALRVLEFTYGWEAVKERLPVCAARGILVLPEEGH</sequence>
<reference evidence="2" key="1">
    <citation type="submission" date="2024-06" db="EMBL/GenBank/DDBJ databases">
        <title>Multi-omics analyses provide insights into the biosynthesis of the anticancer antibiotic pleurotin in Hohenbuehelia grisea.</title>
        <authorList>
            <person name="Weaver J.A."/>
            <person name="Alberti F."/>
        </authorList>
    </citation>
    <scope>NUCLEOTIDE SEQUENCE [LARGE SCALE GENOMIC DNA]</scope>
    <source>
        <strain evidence="2">T-177</strain>
    </source>
</reference>
<proteinExistence type="predicted"/>
<organism evidence="1 2">
    <name type="scientific">Hohenbuehelia grisea</name>
    <dbReference type="NCBI Taxonomy" id="104357"/>
    <lineage>
        <taxon>Eukaryota</taxon>
        <taxon>Fungi</taxon>
        <taxon>Dikarya</taxon>
        <taxon>Basidiomycota</taxon>
        <taxon>Agaricomycotina</taxon>
        <taxon>Agaricomycetes</taxon>
        <taxon>Agaricomycetidae</taxon>
        <taxon>Agaricales</taxon>
        <taxon>Pleurotineae</taxon>
        <taxon>Pleurotaceae</taxon>
        <taxon>Hohenbuehelia</taxon>
    </lineage>
</organism>
<comment type="caution">
    <text evidence="1">The sequence shown here is derived from an EMBL/GenBank/DDBJ whole genome shotgun (WGS) entry which is preliminary data.</text>
</comment>
<accession>A0ABR3IR48</accession>